<gene>
    <name evidence="3" type="ORF">GCM10009864_14070</name>
</gene>
<evidence type="ECO:0000256" key="2">
    <source>
        <dbReference type="SAM" id="Phobius"/>
    </source>
</evidence>
<organism evidence="3 4">
    <name type="scientific">Streptomyces lunalinharesii</name>
    <dbReference type="NCBI Taxonomy" id="333384"/>
    <lineage>
        <taxon>Bacteria</taxon>
        <taxon>Bacillati</taxon>
        <taxon>Actinomycetota</taxon>
        <taxon>Actinomycetes</taxon>
        <taxon>Kitasatosporales</taxon>
        <taxon>Streptomycetaceae</taxon>
        <taxon>Streptomyces</taxon>
    </lineage>
</organism>
<proteinExistence type="predicted"/>
<feature type="compositionally biased region" description="Low complexity" evidence="1">
    <location>
        <begin position="15"/>
        <end position="38"/>
    </location>
</feature>
<feature type="transmembrane region" description="Helical" evidence="2">
    <location>
        <begin position="189"/>
        <end position="213"/>
    </location>
</feature>
<dbReference type="Proteomes" id="UP001500994">
    <property type="component" value="Unassembled WGS sequence"/>
</dbReference>
<comment type="caution">
    <text evidence="3">The sequence shown here is derived from an EMBL/GenBank/DDBJ whole genome shotgun (WGS) entry which is preliminary data.</text>
</comment>
<evidence type="ECO:0000313" key="4">
    <source>
        <dbReference type="Proteomes" id="UP001500994"/>
    </source>
</evidence>
<sequence length="230" mass="22436">MGSTTDKRTDDATTDDAATTVVKTAAVEGDGAPEATTDGTEETGKGKGTAGKAPAGGKGADSAPASTTDADADPESDVDPGADADADDDAAEDDAAPEEPAASGAAAGAGAVVAAGLGLASVTGTWLSTLLAERQTLLGQIKLQSGKATDQIATVYGAPWHTTALVNGVFAVLAMLVAAVVLTGRRPTWVRAVAWGGLVLGLLGLIISAGMYLDLFGSMPSLPKGVGGGA</sequence>
<evidence type="ECO:0000313" key="3">
    <source>
        <dbReference type="EMBL" id="GAA2651197.1"/>
    </source>
</evidence>
<keyword evidence="2" id="KW-0812">Transmembrane</keyword>
<feature type="compositionally biased region" description="Acidic residues" evidence="1">
    <location>
        <begin position="70"/>
        <end position="97"/>
    </location>
</feature>
<feature type="region of interest" description="Disordered" evidence="1">
    <location>
        <begin position="1"/>
        <end position="104"/>
    </location>
</feature>
<reference evidence="3 4" key="1">
    <citation type="journal article" date="2019" name="Int. J. Syst. Evol. Microbiol.">
        <title>The Global Catalogue of Microorganisms (GCM) 10K type strain sequencing project: providing services to taxonomists for standard genome sequencing and annotation.</title>
        <authorList>
            <consortium name="The Broad Institute Genomics Platform"/>
            <consortium name="The Broad Institute Genome Sequencing Center for Infectious Disease"/>
            <person name="Wu L."/>
            <person name="Ma J."/>
        </authorList>
    </citation>
    <scope>NUCLEOTIDE SEQUENCE [LARGE SCALE GENOMIC DNA]</scope>
    <source>
        <strain evidence="3 4">JCM 16374</strain>
    </source>
</reference>
<keyword evidence="4" id="KW-1185">Reference proteome</keyword>
<keyword evidence="2" id="KW-1133">Transmembrane helix</keyword>
<evidence type="ECO:0008006" key="5">
    <source>
        <dbReference type="Google" id="ProtNLM"/>
    </source>
</evidence>
<dbReference type="EMBL" id="BAAARK010000003">
    <property type="protein sequence ID" value="GAA2651197.1"/>
    <property type="molecule type" value="Genomic_DNA"/>
</dbReference>
<feature type="compositionally biased region" description="Low complexity" evidence="1">
    <location>
        <begin position="60"/>
        <end position="69"/>
    </location>
</feature>
<feature type="compositionally biased region" description="Basic and acidic residues" evidence="1">
    <location>
        <begin position="1"/>
        <end position="11"/>
    </location>
</feature>
<feature type="transmembrane region" description="Helical" evidence="2">
    <location>
        <begin position="164"/>
        <end position="182"/>
    </location>
</feature>
<evidence type="ECO:0000256" key="1">
    <source>
        <dbReference type="SAM" id="MobiDB-lite"/>
    </source>
</evidence>
<name>A0ABN3RF65_9ACTN</name>
<protein>
    <recommendedName>
        <fullName evidence="5">Integral membrane protein</fullName>
    </recommendedName>
</protein>
<keyword evidence="2" id="KW-0472">Membrane</keyword>
<accession>A0ABN3RF65</accession>
<feature type="compositionally biased region" description="Gly residues" evidence="1">
    <location>
        <begin position="46"/>
        <end position="59"/>
    </location>
</feature>
<dbReference type="RefSeq" id="WP_344574102.1">
    <property type="nucleotide sequence ID" value="NZ_BAAARK010000003.1"/>
</dbReference>